<dbReference type="EMBL" id="QOQW01000009">
    <property type="protein sequence ID" value="RCK79925.1"/>
    <property type="molecule type" value="Genomic_DNA"/>
</dbReference>
<evidence type="ECO:0008006" key="4">
    <source>
        <dbReference type="Google" id="ProtNLM"/>
    </source>
</evidence>
<accession>A0A367ZP65</accession>
<feature type="repeat" description="TPR" evidence="1">
    <location>
        <begin position="166"/>
        <end position="199"/>
    </location>
</feature>
<dbReference type="AlphaFoldDB" id="A0A367ZP65"/>
<reference evidence="2 3" key="1">
    <citation type="submission" date="2018-05" db="EMBL/GenBank/DDBJ databases">
        <title>A metagenomic window into the 2 km-deep terrestrial subsurface aquifer revealed taxonomically and functionally diverse microbial community comprising novel uncultured bacterial lineages.</title>
        <authorList>
            <person name="Kadnikov V.V."/>
            <person name="Mardanov A.V."/>
            <person name="Beletsky A.V."/>
            <person name="Banks D."/>
            <person name="Pimenov N.V."/>
            <person name="Frank Y.A."/>
            <person name="Karnachuk O.V."/>
            <person name="Ravin N.V."/>
        </authorList>
    </citation>
    <scope>NUCLEOTIDE SEQUENCE [LARGE SCALE GENOMIC DNA]</scope>
    <source>
        <strain evidence="2">BY5</strain>
    </source>
</reference>
<organism evidence="2 3">
    <name type="scientific">Candidatus Ozemobacter sibiricus</name>
    <dbReference type="NCBI Taxonomy" id="2268124"/>
    <lineage>
        <taxon>Bacteria</taxon>
        <taxon>Candidatus Ozemobacteria</taxon>
        <taxon>Candidatus Ozemobacterales</taxon>
        <taxon>Candidatus Ozemobacteraceae</taxon>
        <taxon>Candidatus Ozemobacter</taxon>
    </lineage>
</organism>
<keyword evidence="1" id="KW-0802">TPR repeat</keyword>
<dbReference type="InterPro" id="IPR019734">
    <property type="entry name" value="TPR_rpt"/>
</dbReference>
<sequence>MRRLCTFGLLVIGLAVLLSGFAAPPEPSIDLQQYQRLPLSIRLTRLTQAGIHLFDRRRYEEAIAVFESIFQLDPKNLGAMFWIRKCQEKLARERNELAKADLYRKYGGLGTKEWKYDNWTWGPTVGHFVIRQSKPKPYVPPVRKRTPRASDEVLAKAKEKAAGGDPQALFELAMQHWSRGEKEPALDAFEEAVEKDPEIAGLDDEEMLARISDEITAIIAKGGASAAQHLLAGRVARLQGDLPGMIRLLVKAVTLDPTLADKARSYLETMVVTGKAQFLLKLPEIFSFRQAYAFEEGEDRFYLKTTFAPSTPFPMVPLDLMFDWTAIKSIDILASDVLFVFVDPAVQGMTRLWLTAREKEGPFPNYYARLLIHLDPDRLPSMDLSNVNVSPDLPDNWSMVIGPDSSFGQAFPPPQYESTTENFLIRGYQLGTSNGRGPSLVLRDFRIAPPPSLDVWKALDAVGSGI</sequence>
<dbReference type="Gene3D" id="1.25.40.10">
    <property type="entry name" value="Tetratricopeptide repeat domain"/>
    <property type="match status" value="1"/>
</dbReference>
<gene>
    <name evidence="2" type="ORF">OZSIB_3794</name>
</gene>
<evidence type="ECO:0000256" key="1">
    <source>
        <dbReference type="PROSITE-ProRule" id="PRU00339"/>
    </source>
</evidence>
<dbReference type="Proteomes" id="UP000252355">
    <property type="component" value="Unassembled WGS sequence"/>
</dbReference>
<evidence type="ECO:0000313" key="3">
    <source>
        <dbReference type="Proteomes" id="UP000252355"/>
    </source>
</evidence>
<evidence type="ECO:0000313" key="2">
    <source>
        <dbReference type="EMBL" id="RCK79925.1"/>
    </source>
</evidence>
<dbReference type="SUPFAM" id="SSF48452">
    <property type="entry name" value="TPR-like"/>
    <property type="match status" value="1"/>
</dbReference>
<dbReference type="SMART" id="SM00028">
    <property type="entry name" value="TPR"/>
    <property type="match status" value="3"/>
</dbReference>
<name>A0A367ZP65_9BACT</name>
<proteinExistence type="predicted"/>
<dbReference type="PROSITE" id="PS50005">
    <property type="entry name" value="TPR"/>
    <property type="match status" value="2"/>
</dbReference>
<feature type="repeat" description="TPR" evidence="1">
    <location>
        <begin position="43"/>
        <end position="76"/>
    </location>
</feature>
<protein>
    <recommendedName>
        <fullName evidence="4">Tetratricopeptide repeat protein</fullName>
    </recommendedName>
</protein>
<comment type="caution">
    <text evidence="2">The sequence shown here is derived from an EMBL/GenBank/DDBJ whole genome shotgun (WGS) entry which is preliminary data.</text>
</comment>
<dbReference type="InterPro" id="IPR011990">
    <property type="entry name" value="TPR-like_helical_dom_sf"/>
</dbReference>